<keyword evidence="1" id="KW-0812">Transmembrane</keyword>
<sequence>MAKKINKKKWSWYQIVNLVVLCILILLTCIFTVLFVINHEKYTVAFLITILFLGVWVIGYFLGHFLFMNKDNLWIEARKLMRGYRKKDDYGSNPPSESKEERIKRLEQELADLKKEHNSY</sequence>
<dbReference type="Proteomes" id="UP001214629">
    <property type="component" value="Chromosome"/>
</dbReference>
<evidence type="ECO:0000256" key="1">
    <source>
        <dbReference type="SAM" id="Phobius"/>
    </source>
</evidence>
<proteinExistence type="predicted"/>
<gene>
    <name evidence="2" type="ORF">M0C40_00315</name>
</gene>
<feature type="transmembrane region" description="Helical" evidence="1">
    <location>
        <begin position="12"/>
        <end position="37"/>
    </location>
</feature>
<evidence type="ECO:0000313" key="2">
    <source>
        <dbReference type="EMBL" id="WFG96496.1"/>
    </source>
</evidence>
<name>A0AAX3SYU8_SPICI</name>
<dbReference type="AlphaFoldDB" id="A0AAX3SYU8"/>
<dbReference type="RefSeq" id="WP_277938803.1">
    <property type="nucleotide sequence ID" value="NZ_CP096246.1"/>
</dbReference>
<organism evidence="2 3">
    <name type="scientific">Spiroplasma citri</name>
    <dbReference type="NCBI Taxonomy" id="2133"/>
    <lineage>
        <taxon>Bacteria</taxon>
        <taxon>Bacillati</taxon>
        <taxon>Mycoplasmatota</taxon>
        <taxon>Mollicutes</taxon>
        <taxon>Entomoplasmatales</taxon>
        <taxon>Spiroplasmataceae</taxon>
        <taxon>Spiroplasma</taxon>
    </lineage>
</organism>
<feature type="transmembrane region" description="Helical" evidence="1">
    <location>
        <begin position="43"/>
        <end position="68"/>
    </location>
</feature>
<dbReference type="EMBL" id="CP096246">
    <property type="protein sequence ID" value="WFG96496.1"/>
    <property type="molecule type" value="Genomic_DNA"/>
</dbReference>
<accession>A0AAX3SYU8</accession>
<keyword evidence="3" id="KW-1185">Reference proteome</keyword>
<evidence type="ECO:0000313" key="3">
    <source>
        <dbReference type="Proteomes" id="UP001214629"/>
    </source>
</evidence>
<keyword evidence="1" id="KW-0472">Membrane</keyword>
<evidence type="ECO:0008006" key="4">
    <source>
        <dbReference type="Google" id="ProtNLM"/>
    </source>
</evidence>
<protein>
    <recommendedName>
        <fullName evidence="4">Plectrovirus-related protein</fullName>
    </recommendedName>
</protein>
<reference evidence="2 3" key="1">
    <citation type="submission" date="2022-04" db="EMBL/GenBank/DDBJ databases">
        <title>Whole genome of Spiroplasma citri.</title>
        <authorList>
            <person name="Khanchezar A."/>
            <person name="Izadpanah K."/>
            <person name="Taghavi M."/>
            <person name="Ghorbani A."/>
            <person name="Beven L."/>
        </authorList>
    </citation>
    <scope>NUCLEOTIDE SEQUENCE [LARGE SCALE GENOMIC DNA]</scope>
    <source>
        <strain evidence="2 3">D4</strain>
    </source>
</reference>
<keyword evidence="1" id="KW-1133">Transmembrane helix</keyword>